<evidence type="ECO:0000256" key="1">
    <source>
        <dbReference type="ARBA" id="ARBA00004442"/>
    </source>
</evidence>
<feature type="domain" description="TonB-dependent receptor plug" evidence="9">
    <location>
        <begin position="56"/>
        <end position="177"/>
    </location>
</feature>
<evidence type="ECO:0000256" key="2">
    <source>
        <dbReference type="ARBA" id="ARBA00022729"/>
    </source>
</evidence>
<evidence type="ECO:0000256" key="5">
    <source>
        <dbReference type="RuleBase" id="RU003357"/>
    </source>
</evidence>
<keyword evidence="11" id="KW-1185">Reference proteome</keyword>
<evidence type="ECO:0000256" key="7">
    <source>
        <dbReference type="SAM" id="SignalP"/>
    </source>
</evidence>
<dbReference type="EMBL" id="NISJ01000001">
    <property type="protein sequence ID" value="OWR01406.1"/>
    <property type="molecule type" value="Genomic_DNA"/>
</dbReference>
<proteinExistence type="inferred from homology"/>
<name>A0A246K5W8_9SPHN</name>
<keyword evidence="2 7" id="KW-0732">Signal</keyword>
<evidence type="ECO:0000256" key="3">
    <source>
        <dbReference type="ARBA" id="ARBA00023136"/>
    </source>
</evidence>
<dbReference type="InterPro" id="IPR010916">
    <property type="entry name" value="TonB_box_CS"/>
</dbReference>
<keyword evidence="5" id="KW-0798">TonB box</keyword>
<dbReference type="SUPFAM" id="SSF56935">
    <property type="entry name" value="Porins"/>
    <property type="match status" value="1"/>
</dbReference>
<evidence type="ECO:0000259" key="8">
    <source>
        <dbReference type="Pfam" id="PF00593"/>
    </source>
</evidence>
<dbReference type="Gene3D" id="2.40.170.20">
    <property type="entry name" value="TonB-dependent receptor, beta-barrel domain"/>
    <property type="match status" value="1"/>
</dbReference>
<keyword evidence="10" id="KW-0675">Receptor</keyword>
<feature type="region of interest" description="Disordered" evidence="6">
    <location>
        <begin position="616"/>
        <end position="637"/>
    </location>
</feature>
<sequence>MNKPRLLLSAATLAVAIAASPVASAQDSIAACDDGSACDGETIIVTGSRIARPRFETVEPAIVIGAAEIEARGFETLGQVLNDQPAFGVPGASPVGAQSPLSQGQSFVNFLGLGSQRTLTLVGGRRVVSSNTASIFGPTGAGSQVDLNIIPVTLVDRVETIAVGGAPIYGADAIAGTVNIILKRDFQGFEVDGQYGLSSRGDAANYRISALVGQNFGDGRGNITLAAEYNKAEGLTGSDRSLFARDLFFGNASDPASPFLQQLYADRRLPAVSEAGIPIVGDGIPLSPEQQLASFGFVGPNFGVTDGNGNQLRFDANGNLTPIEFGQYVGAPGSFGVDFAGGNGFSAVPATNLLASTRRYSGVATADYELSDSIRFFGEAWYSNSKGRNLRTQPVFNTGLAGPAGSPDGNILVSIDNPFLSDAARAAIVNSINANWMSDQNQGGFPQDYFYLARANSDLTTGKSTGEVEVMRFVAGFDGQFDLFAGQWNWEVAGNYGRSKTKSVSRELVQQNFLNAVDAIDDGNGNIICRPGVINSPITTPNSQCTPINLFGTGRNSQAALDYVTAIATPVSLNKQKQFTASLTGPLFQLAGGDFSVALGYEHRAESQDFDPGAFFHGAADPDPLTDSNGDGDPANDRISYGRGTPVLPVYGKYNTNEFSAEFLAPIISSSNGAPIDLLEVKGAVRYVDHSIAGGDWTWTLGGRLGLVPDVVVRGNFTRAIRAPAITELFNPSSSYFGFGSDPCDAVNRGNGPDPATRQANCAAAGLPANFASLSNSRTFLQAIEGNPTLRNEKADSWTVGIVVEPRFAPRLRASVDYVDIHLKDAITNGGASSIVANCYDSSDFANAPDCARFTRGPDDQLSFVEVQYLNLADQRYKGYLAALDYRVPAFGTSGSVGLNLSYQYLDELSTRADAASARTKQDGAIGYSKHQGVLTLDYRNASFGLFTQLNYTGKAKIDPQAAPNFYPDGLGDLPSVLFVNMGASVRVGERFGLRLTVDNVFDKQPPYPYPATGGTITYFSGVMGRYFRLGASASF</sequence>
<dbReference type="Proteomes" id="UP000197097">
    <property type="component" value="Unassembled WGS sequence"/>
</dbReference>
<organism evidence="10 11">
    <name type="scientific">Sphingopyxis witflariensis</name>
    <dbReference type="NCBI Taxonomy" id="173675"/>
    <lineage>
        <taxon>Bacteria</taxon>
        <taxon>Pseudomonadati</taxon>
        <taxon>Pseudomonadota</taxon>
        <taxon>Alphaproteobacteria</taxon>
        <taxon>Sphingomonadales</taxon>
        <taxon>Sphingomonadaceae</taxon>
        <taxon>Sphingopyxis</taxon>
    </lineage>
</organism>
<reference evidence="10 11" key="1">
    <citation type="journal article" date="2002" name="Int. J. Syst. Evol. Microbiol.">
        <title>Sphingopyxis witflariensis sp. nov., isolated from activated sludge.</title>
        <authorList>
            <person name="Kampfer P."/>
            <person name="Witzenberger R."/>
            <person name="Denner E.B."/>
            <person name="Busse H.J."/>
            <person name="Neef A."/>
        </authorList>
    </citation>
    <scope>NUCLEOTIDE SEQUENCE [LARGE SCALE GENOMIC DNA]</scope>
    <source>
        <strain evidence="10 11">DSM 14551</strain>
    </source>
</reference>
<evidence type="ECO:0000256" key="6">
    <source>
        <dbReference type="SAM" id="MobiDB-lite"/>
    </source>
</evidence>
<dbReference type="Pfam" id="PF07715">
    <property type="entry name" value="Plug"/>
    <property type="match status" value="1"/>
</dbReference>
<dbReference type="Gene3D" id="2.170.130.10">
    <property type="entry name" value="TonB-dependent receptor, plug domain"/>
    <property type="match status" value="1"/>
</dbReference>
<feature type="signal peptide" evidence="7">
    <location>
        <begin position="1"/>
        <end position="25"/>
    </location>
</feature>
<gene>
    <name evidence="10" type="ORF">CDQ91_03145</name>
</gene>
<comment type="subcellular location">
    <subcellularLocation>
        <location evidence="1 5">Cell outer membrane</location>
    </subcellularLocation>
</comment>
<feature type="domain" description="TonB-dependent receptor-like beta-barrel" evidence="8">
    <location>
        <begin position="431"/>
        <end position="1001"/>
    </location>
</feature>
<keyword evidence="3 5" id="KW-0472">Membrane</keyword>
<dbReference type="Pfam" id="PF00593">
    <property type="entry name" value="TonB_dep_Rec_b-barrel"/>
    <property type="match status" value="1"/>
</dbReference>
<dbReference type="InterPro" id="IPR012910">
    <property type="entry name" value="Plug_dom"/>
</dbReference>
<dbReference type="GO" id="GO:0009279">
    <property type="term" value="C:cell outer membrane"/>
    <property type="evidence" value="ECO:0007669"/>
    <property type="project" value="UniProtKB-SubCell"/>
</dbReference>
<dbReference type="InterPro" id="IPR036942">
    <property type="entry name" value="Beta-barrel_TonB_sf"/>
</dbReference>
<comment type="caution">
    <text evidence="10">The sequence shown here is derived from an EMBL/GenBank/DDBJ whole genome shotgun (WGS) entry which is preliminary data.</text>
</comment>
<evidence type="ECO:0000259" key="9">
    <source>
        <dbReference type="Pfam" id="PF07715"/>
    </source>
</evidence>
<dbReference type="PROSITE" id="PS00430">
    <property type="entry name" value="TONB_DEPENDENT_REC_1"/>
    <property type="match status" value="1"/>
</dbReference>
<evidence type="ECO:0000313" key="10">
    <source>
        <dbReference type="EMBL" id="OWR01406.1"/>
    </source>
</evidence>
<keyword evidence="4" id="KW-0998">Cell outer membrane</keyword>
<dbReference type="RefSeq" id="WP_088471215.1">
    <property type="nucleotide sequence ID" value="NZ_NISJ01000001.1"/>
</dbReference>
<accession>A0A246K5W8</accession>
<feature type="chain" id="PRO_5012467660" evidence="7">
    <location>
        <begin position="26"/>
        <end position="1036"/>
    </location>
</feature>
<evidence type="ECO:0000256" key="4">
    <source>
        <dbReference type="ARBA" id="ARBA00023237"/>
    </source>
</evidence>
<evidence type="ECO:0000313" key="11">
    <source>
        <dbReference type="Proteomes" id="UP000197097"/>
    </source>
</evidence>
<dbReference type="InterPro" id="IPR000531">
    <property type="entry name" value="Beta-barrel_TonB"/>
</dbReference>
<comment type="similarity">
    <text evidence="5">Belongs to the TonB-dependent receptor family.</text>
</comment>
<dbReference type="OrthoDB" id="7051241at2"/>
<protein>
    <submittedName>
        <fullName evidence="10">TonB-dependent receptor</fullName>
    </submittedName>
</protein>
<dbReference type="AlphaFoldDB" id="A0A246K5W8"/>
<dbReference type="InterPro" id="IPR037066">
    <property type="entry name" value="Plug_dom_sf"/>
</dbReference>
<dbReference type="PANTHER" id="PTHR47234:SF2">
    <property type="entry name" value="TONB-DEPENDENT RECEPTOR"/>
    <property type="match status" value="1"/>
</dbReference>
<dbReference type="PANTHER" id="PTHR47234">
    <property type="match status" value="1"/>
</dbReference>